<protein>
    <recommendedName>
        <fullName evidence="3">Phage gp6-like head-tail connector protein</fullName>
    </recommendedName>
</protein>
<dbReference type="InterPro" id="IPR011738">
    <property type="entry name" value="Phage_CHP"/>
</dbReference>
<dbReference type="CDD" id="cd08054">
    <property type="entry name" value="gp6"/>
    <property type="match status" value="1"/>
</dbReference>
<gene>
    <name evidence="1" type="ORF">SAMN05445850_4510</name>
</gene>
<dbReference type="InterPro" id="IPR021146">
    <property type="entry name" value="Phage_gp6-like_head-tail"/>
</dbReference>
<dbReference type="NCBIfam" id="TIGR02215">
    <property type="entry name" value="phage_chp_gp8"/>
    <property type="match status" value="1"/>
</dbReference>
<evidence type="ECO:0000313" key="2">
    <source>
        <dbReference type="Proteomes" id="UP000199365"/>
    </source>
</evidence>
<reference evidence="2" key="1">
    <citation type="submission" date="2016-10" db="EMBL/GenBank/DDBJ databases">
        <authorList>
            <person name="Varghese N."/>
            <person name="Submissions S."/>
        </authorList>
    </citation>
    <scope>NUCLEOTIDE SEQUENCE [LARGE SCALE GENOMIC DNA]</scope>
    <source>
        <strain evidence="2">DUS833</strain>
    </source>
</reference>
<organism evidence="1 2">
    <name type="scientific">Paraburkholderia tuberum</name>
    <dbReference type="NCBI Taxonomy" id="157910"/>
    <lineage>
        <taxon>Bacteria</taxon>
        <taxon>Pseudomonadati</taxon>
        <taxon>Pseudomonadota</taxon>
        <taxon>Betaproteobacteria</taxon>
        <taxon>Burkholderiales</taxon>
        <taxon>Burkholderiaceae</taxon>
        <taxon>Paraburkholderia</taxon>
    </lineage>
</organism>
<keyword evidence="2" id="KW-1185">Reference proteome</keyword>
<dbReference type="EMBL" id="FNKX01000002">
    <property type="protein sequence ID" value="SDR47120.1"/>
    <property type="molecule type" value="Genomic_DNA"/>
</dbReference>
<name>A0A1H1JBH3_9BURK</name>
<proteinExistence type="predicted"/>
<dbReference type="Gene3D" id="1.10.3230.30">
    <property type="entry name" value="Phage gp6-like head-tail connector protein"/>
    <property type="match status" value="1"/>
</dbReference>
<accession>A0A1H1JBH3</accession>
<dbReference type="RefSeq" id="WP_090806998.1">
    <property type="nucleotide sequence ID" value="NZ_FNKX01000002.1"/>
</dbReference>
<evidence type="ECO:0008006" key="3">
    <source>
        <dbReference type="Google" id="ProtNLM"/>
    </source>
</evidence>
<dbReference type="AlphaFoldDB" id="A0A1H1JBH3"/>
<sequence>MPIQVLTAPRAEPITLDEAKLQARVDIDDDDVLIGALISATRDYAEGLTHKQMVAARFKQVLDSFPGPSLIGIPYGRALTLPGHAIYLERNPVLCVESIQYLDMAGDVQTMPEANYTVDYASDPVRITPVFGQIWPIPLPQIAAVWVNFRAGYADALTADTSANTIAAPLWKSLAVGDAVRFSNVTGALPTPLQPNTDYTVSAVVSPGVYQLQGVTLTDAGSGQSFIGVIPEGFKAWMKIRLATLYENREEVAIMTRGKIDALPYVDRLLDAYMTWEF</sequence>
<evidence type="ECO:0000313" key="1">
    <source>
        <dbReference type="EMBL" id="SDR47120.1"/>
    </source>
</evidence>
<dbReference type="Pfam" id="PF05135">
    <property type="entry name" value="Phage_connect_1"/>
    <property type="match status" value="1"/>
</dbReference>
<dbReference type="STRING" id="157910.SAMN05445850_4510"/>
<dbReference type="Proteomes" id="UP000199365">
    <property type="component" value="Unassembled WGS sequence"/>
</dbReference>